<keyword evidence="2" id="KW-1133">Transmembrane helix</keyword>
<dbReference type="PANTHER" id="PTHR19308:SF8">
    <property type="entry name" value="STAR-RELATED LIPID TRANSFER PROTEIN 7, MITOCHONDRIAL"/>
    <property type="match status" value="1"/>
</dbReference>
<evidence type="ECO:0000259" key="3">
    <source>
        <dbReference type="PROSITE" id="PS50848"/>
    </source>
</evidence>
<organism evidence="4 5">
    <name type="scientific">Strongylocentrotus purpuratus</name>
    <name type="common">Purple sea urchin</name>
    <dbReference type="NCBI Taxonomy" id="7668"/>
    <lineage>
        <taxon>Eukaryota</taxon>
        <taxon>Metazoa</taxon>
        <taxon>Echinodermata</taxon>
        <taxon>Eleutherozoa</taxon>
        <taxon>Echinozoa</taxon>
        <taxon>Echinoidea</taxon>
        <taxon>Euechinoidea</taxon>
        <taxon>Echinacea</taxon>
        <taxon>Camarodonta</taxon>
        <taxon>Echinidea</taxon>
        <taxon>Strongylocentrotidae</taxon>
        <taxon>Strongylocentrotus</taxon>
    </lineage>
</organism>
<keyword evidence="2" id="KW-0812">Transmembrane</keyword>
<reference evidence="5" key="1">
    <citation type="submission" date="2015-02" db="EMBL/GenBank/DDBJ databases">
        <title>Genome sequencing for Strongylocentrotus purpuratus.</title>
        <authorList>
            <person name="Murali S."/>
            <person name="Liu Y."/>
            <person name="Vee V."/>
            <person name="English A."/>
            <person name="Wang M."/>
            <person name="Skinner E."/>
            <person name="Han Y."/>
            <person name="Muzny D.M."/>
            <person name="Worley K.C."/>
            <person name="Gibbs R.A."/>
        </authorList>
    </citation>
    <scope>NUCLEOTIDE SEQUENCE</scope>
</reference>
<keyword evidence="2" id="KW-0472">Membrane</keyword>
<feature type="compositionally biased region" description="Polar residues" evidence="1">
    <location>
        <begin position="378"/>
        <end position="390"/>
    </location>
</feature>
<reference evidence="4" key="2">
    <citation type="submission" date="2021-01" db="UniProtKB">
        <authorList>
            <consortium name="EnsemblMetazoa"/>
        </authorList>
    </citation>
    <scope>IDENTIFICATION</scope>
</reference>
<dbReference type="OMA" id="WILFWNA"/>
<dbReference type="AlphaFoldDB" id="A0A7M7PRW0"/>
<dbReference type="Gene3D" id="3.30.530.20">
    <property type="match status" value="1"/>
</dbReference>
<dbReference type="Proteomes" id="UP000007110">
    <property type="component" value="Unassembled WGS sequence"/>
</dbReference>
<dbReference type="InterPro" id="IPR023393">
    <property type="entry name" value="START-like_dom_sf"/>
</dbReference>
<feature type="domain" description="START" evidence="3">
    <location>
        <begin position="523"/>
        <end position="675"/>
    </location>
</feature>
<dbReference type="EnsemblMetazoa" id="XM_030998970">
    <property type="protein sequence ID" value="XP_030854830"/>
    <property type="gene ID" value="LOC576766"/>
</dbReference>
<dbReference type="EnsemblMetazoa" id="XM_030998972">
    <property type="protein sequence ID" value="XP_030854832"/>
    <property type="gene ID" value="LOC576766"/>
</dbReference>
<name>A0A7M7PRW0_STRPU</name>
<protein>
    <recommendedName>
        <fullName evidence="3">START domain-containing protein</fullName>
    </recommendedName>
</protein>
<dbReference type="Pfam" id="PF01852">
    <property type="entry name" value="START"/>
    <property type="match status" value="1"/>
</dbReference>
<dbReference type="InterPro" id="IPR051213">
    <property type="entry name" value="START_lipid_transfer"/>
</dbReference>
<dbReference type="InterPro" id="IPR002913">
    <property type="entry name" value="START_lipid-bd_dom"/>
</dbReference>
<evidence type="ECO:0000313" key="5">
    <source>
        <dbReference type="Proteomes" id="UP000007110"/>
    </source>
</evidence>
<dbReference type="RefSeq" id="XP_030854830.1">
    <property type="nucleotide sequence ID" value="XM_030998970.1"/>
</dbReference>
<feature type="compositionally biased region" description="Basic and acidic residues" evidence="1">
    <location>
        <begin position="421"/>
        <end position="439"/>
    </location>
</feature>
<dbReference type="RefSeq" id="XP_030854832.1">
    <property type="nucleotide sequence ID" value="XM_030998972.1"/>
</dbReference>
<proteinExistence type="predicted"/>
<evidence type="ECO:0000256" key="2">
    <source>
        <dbReference type="SAM" id="Phobius"/>
    </source>
</evidence>
<dbReference type="OrthoDB" id="3176171at2759"/>
<dbReference type="PANTHER" id="PTHR19308">
    <property type="entry name" value="PHOSPHATIDYLCHOLINE TRANSFER PROTEIN"/>
    <property type="match status" value="1"/>
</dbReference>
<dbReference type="GeneID" id="576766"/>
<dbReference type="InParanoid" id="A0A7M7PRW0"/>
<dbReference type="CDD" id="cd08874">
    <property type="entry name" value="START_STARD9-like"/>
    <property type="match status" value="1"/>
</dbReference>
<dbReference type="GO" id="GO:0008289">
    <property type="term" value="F:lipid binding"/>
    <property type="evidence" value="ECO:0007669"/>
    <property type="project" value="InterPro"/>
</dbReference>
<dbReference type="KEGG" id="spu:576766"/>
<feature type="transmembrane region" description="Helical" evidence="2">
    <location>
        <begin position="25"/>
        <end position="47"/>
    </location>
</feature>
<accession>A0A7M7PRW0</accession>
<sequence>MTNSGSSSVVWEALGCLAGIDWTALFFWCLITFSLCLVSILLISIFLPVTIKEDEGLTTDGPGQPPQGLEVFQQLFSQKLLPIDSSTGWQLIGVHHELRSWEKKVELAGSLYSLHGSSAVVSSNAKGILETLKDITKTQEWDHEVTECNYITFPTTTDAASDHPLMVDVVNLNLAAKQKTLPQDFLDRLVAFLAMPYTMLSNGSGYITTGNDPKPAVVARSWKMEGDAAGWMFSRTVFKGKGHTLDELWTYTLVQPATEDANKSLMHHITCSVLSNKDSSHCEKPALRLAALKQYFELKHLKLSPLCHSSLKHLTSHTLRSKAYTNGTSDKYSSLRKSLPDDVMPIYNGLDAEGKSDSRLTERLAMSWPSDTRKPRASSLSMWQDNSSSDDAGFYSERQHRSRRQRVKKTMSADVTAGEGGGKKDSLERKTGSLDRTTSEKGLGGLEDSGVVDNMAEYQSLAHQGAQLVLEESIRAAGINVNVSENDQMQQTGGWSFHCLEKDVVILKKPKNGKYYSYLGKGIIKASPATVFKAIKNPRTRFTYDTMLKKMNIVKTFSEDLCVYHMVHEVPQLLKKESRDFCVLQVCKAVGERHIVACRSIEWKDCPEEGSLVRAHMLPSGWVIEPVGNQYSMVTYITQVALCGKDVPAAFSQFLSVRVPLSIAYLRLFMEAQLP</sequence>
<evidence type="ECO:0000256" key="1">
    <source>
        <dbReference type="SAM" id="MobiDB-lite"/>
    </source>
</evidence>
<dbReference type="SUPFAM" id="SSF55961">
    <property type="entry name" value="Bet v1-like"/>
    <property type="match status" value="1"/>
</dbReference>
<feature type="compositionally biased region" description="Basic residues" evidence="1">
    <location>
        <begin position="400"/>
        <end position="409"/>
    </location>
</feature>
<keyword evidence="5" id="KW-1185">Reference proteome</keyword>
<feature type="region of interest" description="Disordered" evidence="1">
    <location>
        <begin position="365"/>
        <end position="447"/>
    </location>
</feature>
<evidence type="ECO:0000313" key="4">
    <source>
        <dbReference type="EnsemblMetazoa" id="XP_030854830"/>
    </source>
</evidence>
<dbReference type="PROSITE" id="PS50848">
    <property type="entry name" value="START"/>
    <property type="match status" value="1"/>
</dbReference>
<dbReference type="GO" id="GO:0005737">
    <property type="term" value="C:cytoplasm"/>
    <property type="evidence" value="ECO:0007669"/>
    <property type="project" value="UniProtKB-ARBA"/>
</dbReference>